<feature type="domain" description="FlgD/Vpr Ig-like" evidence="7">
    <location>
        <begin position="107"/>
        <end position="172"/>
    </location>
</feature>
<dbReference type="Pfam" id="PF13860">
    <property type="entry name" value="FlgD_ig"/>
    <property type="match status" value="1"/>
</dbReference>
<evidence type="ECO:0000256" key="3">
    <source>
        <dbReference type="ARBA" id="ARBA00022795"/>
    </source>
</evidence>
<organism evidence="9 10">
    <name type="scientific">Roseibium suaedae</name>
    <dbReference type="NCBI Taxonomy" id="735517"/>
    <lineage>
        <taxon>Bacteria</taxon>
        <taxon>Pseudomonadati</taxon>
        <taxon>Pseudomonadota</taxon>
        <taxon>Alphaproteobacteria</taxon>
        <taxon>Hyphomicrobiales</taxon>
        <taxon>Stappiaceae</taxon>
        <taxon>Roseibium</taxon>
    </lineage>
</organism>
<dbReference type="Gene3D" id="2.30.30.910">
    <property type="match status" value="1"/>
</dbReference>
<keyword evidence="3 5" id="KW-1005">Bacterial flagellum biogenesis</keyword>
<dbReference type="RefSeq" id="WP_073013222.1">
    <property type="nucleotide sequence ID" value="NZ_FRBW01000002.1"/>
</dbReference>
<dbReference type="Proteomes" id="UP000186002">
    <property type="component" value="Unassembled WGS sequence"/>
</dbReference>
<feature type="region of interest" description="Disordered" evidence="6">
    <location>
        <begin position="1"/>
        <end position="20"/>
    </location>
</feature>
<keyword evidence="9" id="KW-0969">Cilium</keyword>
<protein>
    <recommendedName>
        <fullName evidence="2 5">Basal-body rod modification protein FlgD</fullName>
    </recommendedName>
</protein>
<comment type="similarity">
    <text evidence="1 5">Belongs to the FlgD family.</text>
</comment>
<proteinExistence type="inferred from homology"/>
<evidence type="ECO:0000256" key="5">
    <source>
        <dbReference type="RuleBase" id="RU362076"/>
    </source>
</evidence>
<dbReference type="InterPro" id="IPR025965">
    <property type="entry name" value="FlgD/Vpr_Ig-like"/>
</dbReference>
<dbReference type="Pfam" id="PF03963">
    <property type="entry name" value="FlgD"/>
    <property type="match status" value="1"/>
</dbReference>
<dbReference type="AlphaFoldDB" id="A0A1M7HVA1"/>
<evidence type="ECO:0000259" key="7">
    <source>
        <dbReference type="Pfam" id="PF13860"/>
    </source>
</evidence>
<dbReference type="InterPro" id="IPR005648">
    <property type="entry name" value="FlgD"/>
</dbReference>
<dbReference type="EMBL" id="FRBW01000002">
    <property type="protein sequence ID" value="SHM32400.1"/>
    <property type="molecule type" value="Genomic_DNA"/>
</dbReference>
<keyword evidence="9" id="KW-0966">Cell projection</keyword>
<dbReference type="OrthoDB" id="9785233at2"/>
<evidence type="ECO:0000313" key="10">
    <source>
        <dbReference type="Proteomes" id="UP000186002"/>
    </source>
</evidence>
<dbReference type="GO" id="GO:0044781">
    <property type="term" value="P:bacterial-type flagellum organization"/>
    <property type="evidence" value="ECO:0007669"/>
    <property type="project" value="UniProtKB-UniRule"/>
</dbReference>
<dbReference type="InterPro" id="IPR025963">
    <property type="entry name" value="FLgD_Tudor"/>
</dbReference>
<reference evidence="9 10" key="1">
    <citation type="submission" date="2016-11" db="EMBL/GenBank/DDBJ databases">
        <authorList>
            <person name="Jaros S."/>
            <person name="Januszkiewicz K."/>
            <person name="Wedrychowicz H."/>
        </authorList>
    </citation>
    <scope>NUCLEOTIDE SEQUENCE [LARGE SCALE GENOMIC DNA]</scope>
    <source>
        <strain evidence="9 10">DSM 22153</strain>
    </source>
</reference>
<feature type="domain" description="FlgD Tudor-like" evidence="8">
    <location>
        <begin position="85"/>
        <end position="214"/>
    </location>
</feature>
<comment type="function">
    <text evidence="4 5">Required for flagellar hook formation. May act as a scaffolding protein.</text>
</comment>
<dbReference type="Pfam" id="PF13861">
    <property type="entry name" value="FLgD_tudor"/>
    <property type="match status" value="1"/>
</dbReference>
<dbReference type="Gene3D" id="2.60.40.4070">
    <property type="match status" value="1"/>
</dbReference>
<evidence type="ECO:0000256" key="4">
    <source>
        <dbReference type="ARBA" id="ARBA00024746"/>
    </source>
</evidence>
<evidence type="ECO:0000256" key="2">
    <source>
        <dbReference type="ARBA" id="ARBA00016013"/>
    </source>
</evidence>
<accession>A0A1M7HVA1</accession>
<name>A0A1M7HVA1_9HYPH</name>
<gene>
    <name evidence="9" type="ORF">SAMN05444272_2341</name>
</gene>
<sequence length="221" mass="23177">MSILSTSSSSSSSTTSSSNAASNALSGNYELFLTLLTTQIQNQDPLDPLDSAEYTNQLVQYSSVEQSIQTNQYLETLVSAMEASRASSYVSYLGAEVTASGSSTMLTGGEANWSYNVSEAATGTVEIRNTSGALIYSGDMEMEKGSGTYSWDGTTNSGTKADDGSYSITFKMKDSAGNTETVSTQFTGVVDEVDLSSGEAYLKIGSLRIPVSSVLSVSKAT</sequence>
<keyword evidence="10" id="KW-1185">Reference proteome</keyword>
<dbReference type="STRING" id="735517.SAMN05444272_2341"/>
<evidence type="ECO:0000313" key="9">
    <source>
        <dbReference type="EMBL" id="SHM32400.1"/>
    </source>
</evidence>
<evidence type="ECO:0000256" key="6">
    <source>
        <dbReference type="SAM" id="MobiDB-lite"/>
    </source>
</evidence>
<evidence type="ECO:0000256" key="1">
    <source>
        <dbReference type="ARBA" id="ARBA00010577"/>
    </source>
</evidence>
<evidence type="ECO:0000259" key="8">
    <source>
        <dbReference type="Pfam" id="PF13861"/>
    </source>
</evidence>
<keyword evidence="9" id="KW-0282">Flagellum</keyword>